<gene>
    <name evidence="2" type="primary">tsaB</name>
    <name evidence="2" type="ORF">PRVXT_002659</name>
</gene>
<dbReference type="AlphaFoldDB" id="A0AAU7VKP1"/>
<reference evidence="2" key="2">
    <citation type="submission" date="2024-06" db="EMBL/GenBank/DDBJ databases">
        <authorList>
            <person name="Petrova K.O."/>
            <person name="Toshchakov S.V."/>
            <person name="Boltjanskaja Y.V."/>
            <person name="Kevbrin V."/>
        </authorList>
    </citation>
    <scope>NUCLEOTIDE SEQUENCE</scope>
    <source>
        <strain evidence="2">Z-910T</strain>
    </source>
</reference>
<sequence length="233" mass="25780">MLTLSIDTSTLTCSVAVTDEEKLLGQQVINTKSTHSQKLLPCIHSLLENLNITLKDIDLIGVAKGPGSFTGLRIGMATAKGLAFGLNIPIVGICSLKALAYSSNVFENLVVPIFNARRNQVYGAIYSYEQDLYTEKLAPQSIKLEELLDKILYLEKKAVFLGDYLESFDSQIQNELGEKGFYVLPQNLTPRASSVGFLAYNYFKDKGEDNISNLNVEYLRLAEAQRKLLASKS</sequence>
<dbReference type="RefSeq" id="WP_350343362.1">
    <property type="nucleotide sequence ID" value="NZ_CP158367.1"/>
</dbReference>
<dbReference type="Pfam" id="PF00814">
    <property type="entry name" value="TsaD"/>
    <property type="match status" value="1"/>
</dbReference>
<accession>A0AAU7VKP1</accession>
<dbReference type="InterPro" id="IPR000905">
    <property type="entry name" value="Gcp-like_dom"/>
</dbReference>
<dbReference type="InterPro" id="IPR022496">
    <property type="entry name" value="T6A_TsaB"/>
</dbReference>
<dbReference type="EMBL" id="CP158367">
    <property type="protein sequence ID" value="XBX74610.1"/>
    <property type="molecule type" value="Genomic_DNA"/>
</dbReference>
<proteinExistence type="predicted"/>
<feature type="domain" description="Gcp-like" evidence="1">
    <location>
        <begin position="32"/>
        <end position="148"/>
    </location>
</feature>
<keyword evidence="2" id="KW-0808">Transferase</keyword>
<dbReference type="EC" id="2.3.1.234" evidence="2"/>
<dbReference type="GO" id="GO:0002949">
    <property type="term" value="P:tRNA threonylcarbamoyladenosine modification"/>
    <property type="evidence" value="ECO:0007669"/>
    <property type="project" value="InterPro"/>
</dbReference>
<dbReference type="NCBIfam" id="TIGR03725">
    <property type="entry name" value="T6A_YeaZ"/>
    <property type="match status" value="1"/>
</dbReference>
<dbReference type="PANTHER" id="PTHR11735">
    <property type="entry name" value="TRNA N6-ADENOSINE THREONYLCARBAMOYLTRANSFERASE"/>
    <property type="match status" value="1"/>
</dbReference>
<evidence type="ECO:0000259" key="1">
    <source>
        <dbReference type="Pfam" id="PF00814"/>
    </source>
</evidence>
<protein>
    <submittedName>
        <fullName evidence="2">tRNA (Adenosine(37)-N6)-threonylcarbamoyltransferase complex dimerization subunit type 1 TsaB</fullName>
        <ecNumber evidence="2">2.3.1.234</ecNumber>
    </submittedName>
</protein>
<dbReference type="GO" id="GO:0005829">
    <property type="term" value="C:cytosol"/>
    <property type="evidence" value="ECO:0007669"/>
    <property type="project" value="TreeGrafter"/>
</dbReference>
<dbReference type="PANTHER" id="PTHR11735:SF11">
    <property type="entry name" value="TRNA THREONYLCARBAMOYLADENOSINE BIOSYNTHESIS PROTEIN TSAB"/>
    <property type="match status" value="1"/>
</dbReference>
<evidence type="ECO:0000313" key="2">
    <source>
        <dbReference type="EMBL" id="XBX74610.1"/>
    </source>
</evidence>
<dbReference type="SUPFAM" id="SSF53067">
    <property type="entry name" value="Actin-like ATPase domain"/>
    <property type="match status" value="2"/>
</dbReference>
<dbReference type="InterPro" id="IPR043129">
    <property type="entry name" value="ATPase_NBD"/>
</dbReference>
<organism evidence="2">
    <name type="scientific">Proteinivorax tanatarense</name>
    <dbReference type="NCBI Taxonomy" id="1260629"/>
    <lineage>
        <taxon>Bacteria</taxon>
        <taxon>Bacillati</taxon>
        <taxon>Bacillota</taxon>
        <taxon>Clostridia</taxon>
        <taxon>Eubacteriales</taxon>
        <taxon>Proteinivoracaceae</taxon>
        <taxon>Proteinivorax</taxon>
    </lineage>
</organism>
<name>A0AAU7VKP1_9FIRM</name>
<keyword evidence="2" id="KW-0012">Acyltransferase</keyword>
<dbReference type="Gene3D" id="3.30.420.40">
    <property type="match status" value="2"/>
</dbReference>
<dbReference type="CDD" id="cd24032">
    <property type="entry name" value="ASKHA_NBD_TsaB"/>
    <property type="match status" value="1"/>
</dbReference>
<dbReference type="GO" id="GO:0061711">
    <property type="term" value="F:tRNA N(6)-L-threonylcarbamoyladenine synthase activity"/>
    <property type="evidence" value="ECO:0007669"/>
    <property type="project" value="UniProtKB-EC"/>
</dbReference>
<reference evidence="2" key="1">
    <citation type="journal article" date="2013" name="Extremophiles">
        <title>Proteinivorax tanatarense gen. nov., sp. nov., an anaerobic, haloalkaliphilic, proteolytic bacterium isolated from a decaying algal bloom, and proposal of Proteinivoraceae fam. nov.</title>
        <authorList>
            <person name="Kevbrin V."/>
            <person name="Boltyanskaya Y."/>
            <person name="Zhilina T."/>
            <person name="Kolganova T."/>
            <person name="Lavrentjeva E."/>
            <person name="Kuznetsov B."/>
        </authorList>
    </citation>
    <scope>NUCLEOTIDE SEQUENCE</scope>
    <source>
        <strain evidence="2">Z-910T</strain>
    </source>
</reference>